<dbReference type="PATRIC" id="fig|28125.4.peg.2146"/>
<dbReference type="InterPro" id="IPR058790">
    <property type="entry name" value="BSH_CusB"/>
</dbReference>
<dbReference type="Pfam" id="PF25954">
    <property type="entry name" value="Beta-barrel_RND_2"/>
    <property type="match status" value="1"/>
</dbReference>
<dbReference type="GO" id="GO:0046914">
    <property type="term" value="F:transition metal ion binding"/>
    <property type="evidence" value="ECO:0007669"/>
    <property type="project" value="TreeGrafter"/>
</dbReference>
<dbReference type="GO" id="GO:0030288">
    <property type="term" value="C:outer membrane-bounded periplasmic space"/>
    <property type="evidence" value="ECO:0007669"/>
    <property type="project" value="TreeGrafter"/>
</dbReference>
<dbReference type="STRING" id="28125.HMPREF3202_02149"/>
<evidence type="ECO:0000259" key="7">
    <source>
        <dbReference type="Pfam" id="PF25975"/>
    </source>
</evidence>
<evidence type="ECO:0000259" key="3">
    <source>
        <dbReference type="Pfam" id="PF19335"/>
    </source>
</evidence>
<accession>A0A137SR71</accession>
<feature type="domain" description="CusB-like three alpha-helical bundle" evidence="4">
    <location>
        <begin position="172"/>
        <end position="222"/>
    </location>
</feature>
<evidence type="ECO:0000259" key="4">
    <source>
        <dbReference type="Pfam" id="PF25869"/>
    </source>
</evidence>
<evidence type="ECO:0000259" key="5">
    <source>
        <dbReference type="Pfam" id="PF25919"/>
    </source>
</evidence>
<dbReference type="Pfam" id="PF25869">
    <property type="entry name" value="3HB_CusB"/>
    <property type="match status" value="1"/>
</dbReference>
<dbReference type="InterPro" id="IPR058649">
    <property type="entry name" value="CzcB_C"/>
</dbReference>
<dbReference type="Gene3D" id="2.40.30.170">
    <property type="match status" value="1"/>
</dbReference>
<dbReference type="Proteomes" id="UP000070093">
    <property type="component" value="Unassembled WGS sequence"/>
</dbReference>
<organism evidence="8 9">
    <name type="scientific">Prevotella bivia</name>
    <dbReference type="NCBI Taxonomy" id="28125"/>
    <lineage>
        <taxon>Bacteria</taxon>
        <taxon>Pseudomonadati</taxon>
        <taxon>Bacteroidota</taxon>
        <taxon>Bacteroidia</taxon>
        <taxon>Bacteroidales</taxon>
        <taxon>Prevotellaceae</taxon>
        <taxon>Prevotella</taxon>
    </lineage>
</organism>
<keyword evidence="2" id="KW-0813">Transport</keyword>
<dbReference type="GO" id="GO:0016020">
    <property type="term" value="C:membrane"/>
    <property type="evidence" value="ECO:0007669"/>
    <property type="project" value="InterPro"/>
</dbReference>
<dbReference type="InterPro" id="IPR051909">
    <property type="entry name" value="MFP_Cation_Efflux"/>
</dbReference>
<evidence type="ECO:0000313" key="8">
    <source>
        <dbReference type="EMBL" id="KXO15000.1"/>
    </source>
</evidence>
<dbReference type="InterPro" id="IPR058791">
    <property type="entry name" value="3HB_CusB"/>
</dbReference>
<dbReference type="GO" id="GO:0060003">
    <property type="term" value="P:copper ion export"/>
    <property type="evidence" value="ECO:0007669"/>
    <property type="project" value="TreeGrafter"/>
</dbReference>
<protein>
    <submittedName>
        <fullName evidence="8">Efflux transporter, RND family, MFP subunit</fullName>
    </submittedName>
</protein>
<dbReference type="AlphaFoldDB" id="A0A137SR71"/>
<comment type="similarity">
    <text evidence="1">Belongs to the membrane fusion protein (MFP) (TC 8.A.1) family.</text>
</comment>
<dbReference type="Gene3D" id="2.40.50.100">
    <property type="match status" value="1"/>
</dbReference>
<dbReference type="FunFam" id="2.40.30.170:FF:000010">
    <property type="entry name" value="Efflux RND transporter periplasmic adaptor subunit"/>
    <property type="match status" value="1"/>
</dbReference>
<evidence type="ECO:0000313" key="9">
    <source>
        <dbReference type="Proteomes" id="UP000070093"/>
    </source>
</evidence>
<feature type="domain" description="CusB-like beta-barrel" evidence="6">
    <location>
        <begin position="260"/>
        <end position="335"/>
    </location>
</feature>
<dbReference type="PANTHER" id="PTHR30097:SF4">
    <property type="entry name" value="SLR6042 PROTEIN"/>
    <property type="match status" value="1"/>
</dbReference>
<dbReference type="Pfam" id="PF25975">
    <property type="entry name" value="CzcB_C"/>
    <property type="match status" value="1"/>
</dbReference>
<feature type="domain" description="Heavy metal binding" evidence="3">
    <location>
        <begin position="55"/>
        <end position="81"/>
    </location>
</feature>
<dbReference type="SUPFAM" id="SSF111369">
    <property type="entry name" value="HlyD-like secretion proteins"/>
    <property type="match status" value="1"/>
</dbReference>
<dbReference type="InterPro" id="IPR045800">
    <property type="entry name" value="HMBD"/>
</dbReference>
<dbReference type="GO" id="GO:0015679">
    <property type="term" value="P:plasma membrane copper ion transport"/>
    <property type="evidence" value="ECO:0007669"/>
    <property type="project" value="TreeGrafter"/>
</dbReference>
<dbReference type="InterPro" id="IPR006143">
    <property type="entry name" value="RND_pump_MFP"/>
</dbReference>
<sequence>MYNQKKQKMMKDFIKKHILLSFAVALTIGLLLGWLLFRTTPATDAHQHSGGKTIYTCSMHPQVRQDHPGKCPICGMDLIPVNDEKQSATTTDSNAIVMSDEAVALANIETEVVGSRATNKEVRLFGKILPDQRLEQAQSSYVEGRIEKLLINASGDRVSRGQALAVIYSPTLYAIEQELVAALNFPESPQKKPLIDAAIEKLRLLNITQAQINQLMHTRKASPYTTLKANTSGTVIEKNINQGDYVKQGQALMKIANLGKVWAMFQAYESDLPFIHVGEKIHFTTEAMPGKVFTGSVSFVDPMIDPSSRTAGVRVEMNNTNGWFKPEMTLTGNIVANMKQYHGEIIVPKSAVMWTGKRSVVYVKDTGETQATFRLRRVTLGPSLSNGYVITDGLAEGEEIVTNGTFAVDASAQLAGKESMMYQ</sequence>
<dbReference type="EMBL" id="LTAG01000122">
    <property type="protein sequence ID" value="KXO15000.1"/>
    <property type="molecule type" value="Genomic_DNA"/>
</dbReference>
<proteinExistence type="inferred from homology"/>
<evidence type="ECO:0000259" key="6">
    <source>
        <dbReference type="Pfam" id="PF25954"/>
    </source>
</evidence>
<dbReference type="PANTHER" id="PTHR30097">
    <property type="entry name" value="CATION EFFLUX SYSTEM PROTEIN CUSB"/>
    <property type="match status" value="1"/>
</dbReference>
<dbReference type="InterPro" id="IPR058792">
    <property type="entry name" value="Beta-barrel_RND_2"/>
</dbReference>
<dbReference type="GO" id="GO:0022857">
    <property type="term" value="F:transmembrane transporter activity"/>
    <property type="evidence" value="ECO:0007669"/>
    <property type="project" value="InterPro"/>
</dbReference>
<dbReference type="NCBIfam" id="TIGR01730">
    <property type="entry name" value="RND_mfp"/>
    <property type="match status" value="1"/>
</dbReference>
<reference evidence="8 9" key="1">
    <citation type="submission" date="2016-02" db="EMBL/GenBank/DDBJ databases">
        <authorList>
            <person name="Wen L."/>
            <person name="He K."/>
            <person name="Yang H."/>
        </authorList>
    </citation>
    <scope>NUCLEOTIDE SEQUENCE [LARGE SCALE GENOMIC DNA]</scope>
    <source>
        <strain evidence="8 9">GED7880</strain>
    </source>
</reference>
<feature type="domain" description="CusB-like barrel-sandwich hybrid" evidence="5">
    <location>
        <begin position="142"/>
        <end position="256"/>
    </location>
</feature>
<evidence type="ECO:0000256" key="2">
    <source>
        <dbReference type="ARBA" id="ARBA00022448"/>
    </source>
</evidence>
<comment type="caution">
    <text evidence="8">The sequence shown here is derived from an EMBL/GenBank/DDBJ whole genome shotgun (WGS) entry which is preliminary data.</text>
</comment>
<dbReference type="Pfam" id="PF25919">
    <property type="entry name" value="BSH_CusB"/>
    <property type="match status" value="1"/>
</dbReference>
<evidence type="ECO:0000256" key="1">
    <source>
        <dbReference type="ARBA" id="ARBA00009477"/>
    </source>
</evidence>
<dbReference type="Gene3D" id="2.40.420.20">
    <property type="match status" value="1"/>
</dbReference>
<feature type="domain" description="CzcB-like C-terminal circularly permuted SH3-like" evidence="7">
    <location>
        <begin position="345"/>
        <end position="408"/>
    </location>
</feature>
<dbReference type="Pfam" id="PF19335">
    <property type="entry name" value="HMBD"/>
    <property type="match status" value="1"/>
</dbReference>
<gene>
    <name evidence="8" type="ORF">HMPREF3202_02149</name>
</gene>
<name>A0A137SR71_9BACT</name>